<sequence>MFWQVWLALLGSLLFCFSAAVAFDLFAQRETDTPIRDIFLLNWWTYFSILFNEAAPRPPRGTPSRIVFAMWWLTVIVLMNAFTGHMKATMMVRREPDRIDSMKDLAKHSHMKTFVWKGSAYESLLKNSLNIPEYQAVWRMVVRCNGTIETKSLYSKANLIAVQQGIAAVVGDATTMRYHVATNCGVLRHGTFYFSKEQFFPHKYAVALNRYEDPVFVAAINQRISWMVESGLLDGWMEEQYGDWRKCSSGSGEDTYKPLSLFEAQSIFFIYLMFSAVAAIAFLGELLIGASFASTYNHTRRGPYLHLSATPYRAQTLMSAAATPGAAVLGSTRTAF</sequence>
<name>A0ACB7STS0_HYAAI</name>
<keyword evidence="2" id="KW-1185">Reference proteome</keyword>
<reference evidence="1" key="1">
    <citation type="submission" date="2020-05" db="EMBL/GenBank/DDBJ databases">
        <title>Large-scale comparative analyses of tick genomes elucidate their genetic diversity and vector capacities.</title>
        <authorList>
            <person name="Jia N."/>
            <person name="Wang J."/>
            <person name="Shi W."/>
            <person name="Du L."/>
            <person name="Sun Y."/>
            <person name="Zhan W."/>
            <person name="Jiang J."/>
            <person name="Wang Q."/>
            <person name="Zhang B."/>
            <person name="Ji P."/>
            <person name="Sakyi L.B."/>
            <person name="Cui X."/>
            <person name="Yuan T."/>
            <person name="Jiang B."/>
            <person name="Yang W."/>
            <person name="Lam T.T.-Y."/>
            <person name="Chang Q."/>
            <person name="Ding S."/>
            <person name="Wang X."/>
            <person name="Zhu J."/>
            <person name="Ruan X."/>
            <person name="Zhao L."/>
            <person name="Wei J."/>
            <person name="Que T."/>
            <person name="Du C."/>
            <person name="Cheng J."/>
            <person name="Dai P."/>
            <person name="Han X."/>
            <person name="Huang E."/>
            <person name="Gao Y."/>
            <person name="Liu J."/>
            <person name="Shao H."/>
            <person name="Ye R."/>
            <person name="Li L."/>
            <person name="Wei W."/>
            <person name="Wang X."/>
            <person name="Wang C."/>
            <person name="Yang T."/>
            <person name="Huo Q."/>
            <person name="Li W."/>
            <person name="Guo W."/>
            <person name="Chen H."/>
            <person name="Zhou L."/>
            <person name="Ni X."/>
            <person name="Tian J."/>
            <person name="Zhou Y."/>
            <person name="Sheng Y."/>
            <person name="Liu T."/>
            <person name="Pan Y."/>
            <person name="Xia L."/>
            <person name="Li J."/>
            <person name="Zhao F."/>
            <person name="Cao W."/>
        </authorList>
    </citation>
    <scope>NUCLEOTIDE SEQUENCE</scope>
    <source>
        <strain evidence="1">Hyas-2018</strain>
    </source>
</reference>
<evidence type="ECO:0000313" key="1">
    <source>
        <dbReference type="EMBL" id="KAH6936517.1"/>
    </source>
</evidence>
<proteinExistence type="predicted"/>
<organism evidence="1 2">
    <name type="scientific">Hyalomma asiaticum</name>
    <name type="common">Tick</name>
    <dbReference type="NCBI Taxonomy" id="266040"/>
    <lineage>
        <taxon>Eukaryota</taxon>
        <taxon>Metazoa</taxon>
        <taxon>Ecdysozoa</taxon>
        <taxon>Arthropoda</taxon>
        <taxon>Chelicerata</taxon>
        <taxon>Arachnida</taxon>
        <taxon>Acari</taxon>
        <taxon>Parasitiformes</taxon>
        <taxon>Ixodida</taxon>
        <taxon>Ixodoidea</taxon>
        <taxon>Ixodidae</taxon>
        <taxon>Hyalomminae</taxon>
        <taxon>Hyalomma</taxon>
    </lineage>
</organism>
<accession>A0ACB7STS0</accession>
<dbReference type="Proteomes" id="UP000821845">
    <property type="component" value="Chromosome 3"/>
</dbReference>
<protein>
    <submittedName>
        <fullName evidence="1">Uncharacterized protein</fullName>
    </submittedName>
</protein>
<dbReference type="EMBL" id="CM023483">
    <property type="protein sequence ID" value="KAH6936517.1"/>
    <property type="molecule type" value="Genomic_DNA"/>
</dbReference>
<evidence type="ECO:0000313" key="2">
    <source>
        <dbReference type="Proteomes" id="UP000821845"/>
    </source>
</evidence>
<gene>
    <name evidence="1" type="ORF">HPB50_018898</name>
</gene>
<comment type="caution">
    <text evidence="1">The sequence shown here is derived from an EMBL/GenBank/DDBJ whole genome shotgun (WGS) entry which is preliminary data.</text>
</comment>